<feature type="compositionally biased region" description="Polar residues" evidence="2">
    <location>
        <begin position="1"/>
        <end position="15"/>
    </location>
</feature>
<sequence length="161" mass="17755">MEPNKQNGSPQTHCQQGAVDLRESVTSSNTSFGSFVAPEPEHEGGNGCAAAYIIDSANLLPPDEGHCAANMLNLEIVAHAHTETALQMASTKDSRLERHYAHQSVALVAWQNAYQDCWVKTQDQAKEIARLKEDIEELKAENRRLLEGISFWRDIARPASA</sequence>
<evidence type="ECO:0000256" key="1">
    <source>
        <dbReference type="SAM" id="Coils"/>
    </source>
</evidence>
<comment type="caution">
    <text evidence="3">The sequence shown here is derived from an EMBL/GenBank/DDBJ whole genome shotgun (WGS) entry which is preliminary data.</text>
</comment>
<keyword evidence="1" id="KW-0175">Coiled coil</keyword>
<feature type="coiled-coil region" evidence="1">
    <location>
        <begin position="121"/>
        <end position="148"/>
    </location>
</feature>
<dbReference type="Proteomes" id="UP001521116">
    <property type="component" value="Unassembled WGS sequence"/>
</dbReference>
<evidence type="ECO:0000256" key="2">
    <source>
        <dbReference type="SAM" id="MobiDB-lite"/>
    </source>
</evidence>
<evidence type="ECO:0000313" key="3">
    <source>
        <dbReference type="EMBL" id="KAL1614323.1"/>
    </source>
</evidence>
<accession>A0ABR3S9Q1</accession>
<organism evidence="3 4">
    <name type="scientific">Neofusicoccum ribis</name>
    <dbReference type="NCBI Taxonomy" id="45134"/>
    <lineage>
        <taxon>Eukaryota</taxon>
        <taxon>Fungi</taxon>
        <taxon>Dikarya</taxon>
        <taxon>Ascomycota</taxon>
        <taxon>Pezizomycotina</taxon>
        <taxon>Dothideomycetes</taxon>
        <taxon>Dothideomycetes incertae sedis</taxon>
        <taxon>Botryosphaeriales</taxon>
        <taxon>Botryosphaeriaceae</taxon>
        <taxon>Neofusicoccum</taxon>
    </lineage>
</organism>
<keyword evidence="4" id="KW-1185">Reference proteome</keyword>
<name>A0ABR3S9Q1_9PEZI</name>
<protein>
    <submittedName>
        <fullName evidence="3">Uncharacterized protein</fullName>
    </submittedName>
</protein>
<feature type="region of interest" description="Disordered" evidence="2">
    <location>
        <begin position="1"/>
        <end position="23"/>
    </location>
</feature>
<reference evidence="3 4" key="1">
    <citation type="submission" date="2024-02" db="EMBL/GenBank/DDBJ databases">
        <title>De novo assembly and annotation of 12 fungi associated with fruit tree decline syndrome in Ontario, Canada.</title>
        <authorList>
            <person name="Sulman M."/>
            <person name="Ellouze W."/>
            <person name="Ilyukhin E."/>
        </authorList>
    </citation>
    <scope>NUCLEOTIDE SEQUENCE [LARGE SCALE GENOMIC DNA]</scope>
    <source>
        <strain evidence="3 4">M1-105</strain>
    </source>
</reference>
<gene>
    <name evidence="3" type="ORF">SLS56_012135</name>
</gene>
<dbReference type="EMBL" id="JAJVDC020000399">
    <property type="protein sequence ID" value="KAL1614323.1"/>
    <property type="molecule type" value="Genomic_DNA"/>
</dbReference>
<proteinExistence type="predicted"/>
<evidence type="ECO:0000313" key="4">
    <source>
        <dbReference type="Proteomes" id="UP001521116"/>
    </source>
</evidence>